<evidence type="ECO:0000256" key="6">
    <source>
        <dbReference type="ARBA" id="ARBA00022679"/>
    </source>
</evidence>
<keyword evidence="4" id="KW-0337">GPI-anchor biosynthesis</keyword>
<protein>
    <recommendedName>
        <fullName evidence="12">Mannosyltransferase</fullName>
        <ecNumber evidence="12">2.4.1.-</ecNumber>
    </recommendedName>
</protein>
<dbReference type="STRING" id="984487.A0A1E4SGY7"/>
<gene>
    <name evidence="14" type="ORF">CANTADRAFT_96269</name>
</gene>
<comment type="function">
    <text evidence="11">Mannosyltransferase involved in glycosylphosphatidylinositol-anchor biosynthesis. Transfers the third mannose to Man2-GlcN-acyl-PI during GPI precursor assembly.</text>
</comment>
<evidence type="ECO:0000256" key="7">
    <source>
        <dbReference type="ARBA" id="ARBA00022692"/>
    </source>
</evidence>
<proteinExistence type="inferred from homology"/>
<keyword evidence="7 12" id="KW-0812">Transmembrane</keyword>
<dbReference type="GeneID" id="30986129"/>
<keyword evidence="10 12" id="KW-0472">Membrane</keyword>
<dbReference type="InterPro" id="IPR005599">
    <property type="entry name" value="GPI_mannosylTrfase"/>
</dbReference>
<evidence type="ECO:0000256" key="9">
    <source>
        <dbReference type="ARBA" id="ARBA00022989"/>
    </source>
</evidence>
<keyword evidence="5 12" id="KW-0328">Glycosyltransferase</keyword>
<dbReference type="GO" id="GO:0006506">
    <property type="term" value="P:GPI anchor biosynthetic process"/>
    <property type="evidence" value="ECO:0007669"/>
    <property type="project" value="UniProtKB-UniPathway"/>
</dbReference>
<dbReference type="AlphaFoldDB" id="A0A1E4SGY7"/>
<comment type="similarity">
    <text evidence="3">Belongs to the glycosyltransferase 22 family. PIGB subfamily.</text>
</comment>
<feature type="transmembrane region" description="Helical" evidence="12">
    <location>
        <begin position="301"/>
        <end position="317"/>
    </location>
</feature>
<dbReference type="RefSeq" id="XP_020063878.1">
    <property type="nucleotide sequence ID" value="XM_020211993.1"/>
</dbReference>
<evidence type="ECO:0000256" key="2">
    <source>
        <dbReference type="ARBA" id="ARBA00004687"/>
    </source>
</evidence>
<dbReference type="PANTHER" id="PTHR22760">
    <property type="entry name" value="GLYCOSYLTRANSFERASE"/>
    <property type="match status" value="1"/>
</dbReference>
<feature type="region of interest" description="Disordered" evidence="13">
    <location>
        <begin position="1"/>
        <end position="21"/>
    </location>
</feature>
<evidence type="ECO:0000313" key="14">
    <source>
        <dbReference type="EMBL" id="ODV78756.1"/>
    </source>
</evidence>
<feature type="transmembrane region" description="Helical" evidence="12">
    <location>
        <begin position="271"/>
        <end position="294"/>
    </location>
</feature>
<dbReference type="GO" id="GO:0005789">
    <property type="term" value="C:endoplasmic reticulum membrane"/>
    <property type="evidence" value="ECO:0007669"/>
    <property type="project" value="UniProtKB-SubCell"/>
</dbReference>
<evidence type="ECO:0000256" key="5">
    <source>
        <dbReference type="ARBA" id="ARBA00022676"/>
    </source>
</evidence>
<evidence type="ECO:0000256" key="13">
    <source>
        <dbReference type="SAM" id="MobiDB-lite"/>
    </source>
</evidence>
<comment type="pathway">
    <text evidence="2">Glycolipid biosynthesis; glycosylphosphatidylinositol-anchor biosynthesis.</text>
</comment>
<evidence type="ECO:0000256" key="3">
    <source>
        <dbReference type="ARBA" id="ARBA00006065"/>
    </source>
</evidence>
<dbReference type="EC" id="2.4.1.-" evidence="12"/>
<evidence type="ECO:0000313" key="15">
    <source>
        <dbReference type="Proteomes" id="UP000094285"/>
    </source>
</evidence>
<keyword evidence="8 12" id="KW-0256">Endoplasmic reticulum</keyword>
<evidence type="ECO:0000256" key="12">
    <source>
        <dbReference type="RuleBase" id="RU363075"/>
    </source>
</evidence>
<keyword evidence="9 12" id="KW-1133">Transmembrane helix</keyword>
<dbReference type="GO" id="GO:0000026">
    <property type="term" value="F:alpha-1,2-mannosyltransferase activity"/>
    <property type="evidence" value="ECO:0007669"/>
    <property type="project" value="EnsemblFungi"/>
</dbReference>
<evidence type="ECO:0000256" key="4">
    <source>
        <dbReference type="ARBA" id="ARBA00022502"/>
    </source>
</evidence>
<accession>A0A1E4SGY7</accession>
<dbReference type="OrthoDB" id="416834at2759"/>
<name>A0A1E4SGY7_9ASCO</name>
<organism evidence="14 15">
    <name type="scientific">Suhomyces tanzawaensis NRRL Y-17324</name>
    <dbReference type="NCBI Taxonomy" id="984487"/>
    <lineage>
        <taxon>Eukaryota</taxon>
        <taxon>Fungi</taxon>
        <taxon>Dikarya</taxon>
        <taxon>Ascomycota</taxon>
        <taxon>Saccharomycotina</taxon>
        <taxon>Pichiomycetes</taxon>
        <taxon>Debaryomycetaceae</taxon>
        <taxon>Suhomyces</taxon>
    </lineage>
</organism>
<dbReference type="Proteomes" id="UP000094285">
    <property type="component" value="Unassembled WGS sequence"/>
</dbReference>
<dbReference type="PANTHER" id="PTHR22760:SF4">
    <property type="entry name" value="GPI MANNOSYLTRANSFERASE 3"/>
    <property type="match status" value="1"/>
</dbReference>
<evidence type="ECO:0000256" key="10">
    <source>
        <dbReference type="ARBA" id="ARBA00023136"/>
    </source>
</evidence>
<keyword evidence="15" id="KW-1185">Reference proteome</keyword>
<evidence type="ECO:0000256" key="8">
    <source>
        <dbReference type="ARBA" id="ARBA00022824"/>
    </source>
</evidence>
<feature type="transmembrane region" description="Helical" evidence="12">
    <location>
        <begin position="106"/>
        <end position="123"/>
    </location>
</feature>
<feature type="transmembrane region" description="Helical" evidence="12">
    <location>
        <begin position="351"/>
        <end position="369"/>
    </location>
</feature>
<reference evidence="15" key="1">
    <citation type="submission" date="2016-05" db="EMBL/GenBank/DDBJ databases">
        <title>Comparative genomics of biotechnologically important yeasts.</title>
        <authorList>
            <consortium name="DOE Joint Genome Institute"/>
            <person name="Riley R."/>
            <person name="Haridas S."/>
            <person name="Wolfe K.H."/>
            <person name="Lopes M.R."/>
            <person name="Hittinger C.T."/>
            <person name="Goker M."/>
            <person name="Salamov A."/>
            <person name="Wisecaver J."/>
            <person name="Long T.M."/>
            <person name="Aerts A.L."/>
            <person name="Barry K."/>
            <person name="Choi C."/>
            <person name="Clum A."/>
            <person name="Coughlan A.Y."/>
            <person name="Deshpande S."/>
            <person name="Douglass A.P."/>
            <person name="Hanson S.J."/>
            <person name="Klenk H.-P."/>
            <person name="Labutti K."/>
            <person name="Lapidus A."/>
            <person name="Lindquist E."/>
            <person name="Lipzen A."/>
            <person name="Meier-Kolthoff J.P."/>
            <person name="Ohm R.A."/>
            <person name="Otillar R.P."/>
            <person name="Pangilinan J."/>
            <person name="Peng Y."/>
            <person name="Rokas A."/>
            <person name="Rosa C.A."/>
            <person name="Scheuner C."/>
            <person name="Sibirny A.A."/>
            <person name="Slot J.C."/>
            <person name="Stielow J.B."/>
            <person name="Sun H."/>
            <person name="Kurtzman C.P."/>
            <person name="Blackwell M."/>
            <person name="Grigoriev I.V."/>
            <person name="Jeffries T.W."/>
        </authorList>
    </citation>
    <scope>NUCLEOTIDE SEQUENCE [LARGE SCALE GENOMIC DNA]</scope>
    <source>
        <strain evidence="15">NRRL Y-17324</strain>
    </source>
</reference>
<comment type="subcellular location">
    <subcellularLocation>
        <location evidence="1 12">Endoplasmic reticulum membrane</location>
        <topology evidence="1 12">Multi-pass membrane protein</topology>
    </subcellularLocation>
</comment>
<sequence>MSMEIRNRARKAPKQQPTLQKESSSSLAVGLFIIRIANSLTITTYFQPDEYFQALEVAHHYVFGYGFVTWEWKEHLRSAIHPLIYALGYKTMLAILEDWIQVSPKIVGALMACIGDVAAYLFFRNYTRSEQLARIGLVLWVLNPFNWYVLTRAFSNSFETVLTIVAWVYWPWDSSQLHYQSYVCALGFAFVSCIVRPTNAIIWACLGVNLLLKAKKPARIIVVSAIELVVLLGANCLVDYAFYGSVTFPLYNFLEFNVVRNLSVFYGVAPWHFYLFQGIPLMMMLYLPFLLVSLYKNYRDPLVHSGVIVLIGFSLIDHKEFRFIYPLQPLMILQCAYAVKEALAKWPRNKSYFIFGSIALLHLMVAFFFTRVNERGVIDLIGYMKSSPEIDTVGFLTPCHSTPWQSYLHDTKFESSWFLTCEPPLTVPIEGYRDESDQFYDDPIGFMEKIPDSKWPSHLVIFEALKEDVDEYLANKGYSEKKRFFNSFFHWDDRRKGDVIVYQRSKGN</sequence>
<feature type="transmembrane region" description="Helical" evidence="12">
    <location>
        <begin position="179"/>
        <end position="208"/>
    </location>
</feature>
<dbReference type="Pfam" id="PF03901">
    <property type="entry name" value="Glyco_transf_22"/>
    <property type="match status" value="1"/>
</dbReference>
<dbReference type="EMBL" id="KV453913">
    <property type="protein sequence ID" value="ODV78756.1"/>
    <property type="molecule type" value="Genomic_DNA"/>
</dbReference>
<evidence type="ECO:0000256" key="11">
    <source>
        <dbReference type="ARBA" id="ARBA00024708"/>
    </source>
</evidence>
<dbReference type="UniPathway" id="UPA00196"/>
<keyword evidence="6 14" id="KW-0808">Transferase</keyword>
<feature type="transmembrane region" description="Helical" evidence="12">
    <location>
        <begin position="220"/>
        <end position="243"/>
    </location>
</feature>
<evidence type="ECO:0000256" key="1">
    <source>
        <dbReference type="ARBA" id="ARBA00004477"/>
    </source>
</evidence>